<protein>
    <recommendedName>
        <fullName evidence="6">Drosophila melanogaster</fullName>
    </recommendedName>
</protein>
<dbReference type="HOGENOM" id="CLU_1817849_0_0_1"/>
<evidence type="ECO:0000256" key="1">
    <source>
        <dbReference type="SAM" id="MobiDB-lite"/>
    </source>
</evidence>
<organism evidence="4 5">
    <name type="scientific">Drosophila yakuba</name>
    <name type="common">Fruit fly</name>
    <dbReference type="NCBI Taxonomy" id="7245"/>
    <lineage>
        <taxon>Eukaryota</taxon>
        <taxon>Metazoa</taxon>
        <taxon>Ecdysozoa</taxon>
        <taxon>Arthropoda</taxon>
        <taxon>Hexapoda</taxon>
        <taxon>Insecta</taxon>
        <taxon>Pterygota</taxon>
        <taxon>Neoptera</taxon>
        <taxon>Endopterygota</taxon>
        <taxon>Diptera</taxon>
        <taxon>Brachycera</taxon>
        <taxon>Muscomorpha</taxon>
        <taxon>Ephydroidea</taxon>
        <taxon>Drosophilidae</taxon>
        <taxon>Drosophila</taxon>
        <taxon>Sophophora</taxon>
    </lineage>
</organism>
<dbReference type="OMA" id="KPSVWPH"/>
<feature type="chain" id="PRO_5002819321" description="Drosophila melanogaster" evidence="3">
    <location>
        <begin position="21"/>
        <end position="142"/>
    </location>
</feature>
<keyword evidence="3" id="KW-0732">Signal</keyword>
<keyword evidence="2" id="KW-1133">Transmembrane helix</keyword>
<keyword evidence="2" id="KW-0472">Membrane</keyword>
<feature type="signal peptide" evidence="3">
    <location>
        <begin position="1"/>
        <end position="20"/>
    </location>
</feature>
<proteinExistence type="predicted"/>
<accession>B4PMN3</accession>
<dbReference type="AlphaFoldDB" id="B4PMN3"/>
<evidence type="ECO:0008006" key="6">
    <source>
        <dbReference type="Google" id="ProtNLM"/>
    </source>
</evidence>
<evidence type="ECO:0000256" key="2">
    <source>
        <dbReference type="SAM" id="Phobius"/>
    </source>
</evidence>
<name>B4PMN3_DROYA</name>
<dbReference type="KEGG" id="dya:Dyak_GE23349"/>
<evidence type="ECO:0000313" key="5">
    <source>
        <dbReference type="Proteomes" id="UP000002282"/>
    </source>
</evidence>
<keyword evidence="2" id="KW-0812">Transmembrane</keyword>
<dbReference type="PhylomeDB" id="B4PMN3"/>
<evidence type="ECO:0000256" key="3">
    <source>
        <dbReference type="SAM" id="SignalP"/>
    </source>
</evidence>
<feature type="region of interest" description="Disordered" evidence="1">
    <location>
        <begin position="93"/>
        <end position="117"/>
    </location>
</feature>
<evidence type="ECO:0000313" key="4">
    <source>
        <dbReference type="EMBL" id="EDW99167.1"/>
    </source>
</evidence>
<feature type="transmembrane region" description="Helical" evidence="2">
    <location>
        <begin position="39"/>
        <end position="62"/>
    </location>
</feature>
<keyword evidence="5" id="KW-1185">Reference proteome</keyword>
<dbReference type="OrthoDB" id="7857937at2759"/>
<reference evidence="4 5" key="1">
    <citation type="journal article" date="2007" name="Nature">
        <title>Evolution of genes and genomes on the Drosophila phylogeny.</title>
        <authorList>
            <consortium name="Drosophila 12 Genomes Consortium"/>
            <person name="Clark A.G."/>
            <person name="Eisen M.B."/>
            <person name="Smith D.R."/>
            <person name="Bergman C.M."/>
            <person name="Oliver B."/>
            <person name="Markow T.A."/>
            <person name="Kaufman T.C."/>
            <person name="Kellis M."/>
            <person name="Gelbart W."/>
            <person name="Iyer V.N."/>
            <person name="Pollard D.A."/>
            <person name="Sackton T.B."/>
            <person name="Larracuente A.M."/>
            <person name="Singh N.D."/>
            <person name="Abad J.P."/>
            <person name="Abt D.N."/>
            <person name="Adryan B."/>
            <person name="Aguade M."/>
            <person name="Akashi H."/>
            <person name="Anderson W.W."/>
            <person name="Aquadro C.F."/>
            <person name="Ardell D.H."/>
            <person name="Arguello R."/>
            <person name="Artieri C.G."/>
            <person name="Barbash D.A."/>
            <person name="Barker D."/>
            <person name="Barsanti P."/>
            <person name="Batterham P."/>
            <person name="Batzoglou S."/>
            <person name="Begun D."/>
            <person name="Bhutkar A."/>
            <person name="Blanco E."/>
            <person name="Bosak S.A."/>
            <person name="Bradley R.K."/>
            <person name="Brand A.D."/>
            <person name="Brent M.R."/>
            <person name="Brooks A.N."/>
            <person name="Brown R.H."/>
            <person name="Butlin R.K."/>
            <person name="Caggese C."/>
            <person name="Calvi B.R."/>
            <person name="Bernardo de Carvalho A."/>
            <person name="Caspi A."/>
            <person name="Castrezana S."/>
            <person name="Celniker S.E."/>
            <person name="Chang J.L."/>
            <person name="Chapple C."/>
            <person name="Chatterji S."/>
            <person name="Chinwalla A."/>
            <person name="Civetta A."/>
            <person name="Clifton S.W."/>
            <person name="Comeron J.M."/>
            <person name="Costello J.C."/>
            <person name="Coyne J.A."/>
            <person name="Daub J."/>
            <person name="David R.G."/>
            <person name="Delcher A.L."/>
            <person name="Delehaunty K."/>
            <person name="Do C.B."/>
            <person name="Ebling H."/>
            <person name="Edwards K."/>
            <person name="Eickbush T."/>
            <person name="Evans J.D."/>
            <person name="Filipski A."/>
            <person name="Findeiss S."/>
            <person name="Freyhult E."/>
            <person name="Fulton L."/>
            <person name="Fulton R."/>
            <person name="Garcia A.C."/>
            <person name="Gardiner A."/>
            <person name="Garfield D.A."/>
            <person name="Garvin B.E."/>
            <person name="Gibson G."/>
            <person name="Gilbert D."/>
            <person name="Gnerre S."/>
            <person name="Godfrey J."/>
            <person name="Good R."/>
            <person name="Gotea V."/>
            <person name="Gravely B."/>
            <person name="Greenberg A.J."/>
            <person name="Griffiths-Jones S."/>
            <person name="Gross S."/>
            <person name="Guigo R."/>
            <person name="Gustafson E.A."/>
            <person name="Haerty W."/>
            <person name="Hahn M.W."/>
            <person name="Halligan D.L."/>
            <person name="Halpern A.L."/>
            <person name="Halter G.M."/>
            <person name="Han M.V."/>
            <person name="Heger A."/>
            <person name="Hillier L."/>
            <person name="Hinrichs A.S."/>
            <person name="Holmes I."/>
            <person name="Hoskins R.A."/>
            <person name="Hubisz M.J."/>
            <person name="Hultmark D."/>
            <person name="Huntley M.A."/>
            <person name="Jaffe D.B."/>
            <person name="Jagadeeshan S."/>
            <person name="Jeck W.R."/>
            <person name="Johnson J."/>
            <person name="Jones C.D."/>
            <person name="Jordan W.C."/>
            <person name="Karpen G.H."/>
            <person name="Kataoka E."/>
            <person name="Keightley P.D."/>
            <person name="Kheradpour P."/>
            <person name="Kirkness E.F."/>
            <person name="Koerich L.B."/>
            <person name="Kristiansen K."/>
            <person name="Kudrna D."/>
            <person name="Kulathinal R.J."/>
            <person name="Kumar S."/>
            <person name="Kwok R."/>
            <person name="Lander E."/>
            <person name="Langley C.H."/>
            <person name="Lapoint R."/>
            <person name="Lazzaro B.P."/>
            <person name="Lee S.J."/>
            <person name="Levesque L."/>
            <person name="Li R."/>
            <person name="Lin C.F."/>
            <person name="Lin M.F."/>
            <person name="Lindblad-Toh K."/>
            <person name="Llopart A."/>
            <person name="Long M."/>
            <person name="Low L."/>
            <person name="Lozovsky E."/>
            <person name="Lu J."/>
            <person name="Luo M."/>
            <person name="Machado C.A."/>
            <person name="Makalowski W."/>
            <person name="Marzo M."/>
            <person name="Matsuda M."/>
            <person name="Matzkin L."/>
            <person name="McAllister B."/>
            <person name="McBride C.S."/>
            <person name="McKernan B."/>
            <person name="McKernan K."/>
            <person name="Mendez-Lago M."/>
            <person name="Minx P."/>
            <person name="Mollenhauer M.U."/>
            <person name="Montooth K."/>
            <person name="Mount S.M."/>
            <person name="Mu X."/>
            <person name="Myers E."/>
            <person name="Negre B."/>
            <person name="Newfeld S."/>
            <person name="Nielsen R."/>
            <person name="Noor M.A."/>
            <person name="O'Grady P."/>
            <person name="Pachter L."/>
            <person name="Papaceit M."/>
            <person name="Parisi M.J."/>
            <person name="Parisi M."/>
            <person name="Parts L."/>
            <person name="Pedersen J.S."/>
            <person name="Pesole G."/>
            <person name="Phillippy A.M."/>
            <person name="Ponting C.P."/>
            <person name="Pop M."/>
            <person name="Porcelli D."/>
            <person name="Powell J.R."/>
            <person name="Prohaska S."/>
            <person name="Pruitt K."/>
            <person name="Puig M."/>
            <person name="Quesneville H."/>
            <person name="Ram K.R."/>
            <person name="Rand D."/>
            <person name="Rasmussen M.D."/>
            <person name="Reed L.K."/>
            <person name="Reenan R."/>
            <person name="Reily A."/>
            <person name="Remington K.A."/>
            <person name="Rieger T.T."/>
            <person name="Ritchie M.G."/>
            <person name="Robin C."/>
            <person name="Rogers Y.H."/>
            <person name="Rohde C."/>
            <person name="Rozas J."/>
            <person name="Rubenfield M.J."/>
            <person name="Ruiz A."/>
            <person name="Russo S."/>
            <person name="Salzberg S.L."/>
            <person name="Sanchez-Gracia A."/>
            <person name="Saranga D.J."/>
            <person name="Sato H."/>
            <person name="Schaeffer S.W."/>
            <person name="Schatz M.C."/>
            <person name="Schlenke T."/>
            <person name="Schwartz R."/>
            <person name="Segarra C."/>
            <person name="Singh R.S."/>
            <person name="Sirot L."/>
            <person name="Sirota M."/>
            <person name="Sisneros N.B."/>
            <person name="Smith C.D."/>
            <person name="Smith T.F."/>
            <person name="Spieth J."/>
            <person name="Stage D.E."/>
            <person name="Stark A."/>
            <person name="Stephan W."/>
            <person name="Strausberg R.L."/>
            <person name="Strempel S."/>
            <person name="Sturgill D."/>
            <person name="Sutton G."/>
            <person name="Sutton G.G."/>
            <person name="Tao W."/>
            <person name="Teichmann S."/>
            <person name="Tobari Y.N."/>
            <person name="Tomimura Y."/>
            <person name="Tsolas J.M."/>
            <person name="Valente V.L."/>
            <person name="Venter E."/>
            <person name="Venter J.C."/>
            <person name="Vicario S."/>
            <person name="Vieira F.G."/>
            <person name="Vilella A.J."/>
            <person name="Villasante A."/>
            <person name="Walenz B."/>
            <person name="Wang J."/>
            <person name="Wasserman M."/>
            <person name="Watts T."/>
            <person name="Wilson D."/>
            <person name="Wilson R.K."/>
            <person name="Wing R.A."/>
            <person name="Wolfner M.F."/>
            <person name="Wong A."/>
            <person name="Wong G.K."/>
            <person name="Wu C.I."/>
            <person name="Wu G."/>
            <person name="Yamamoto D."/>
            <person name="Yang H.P."/>
            <person name="Yang S.P."/>
            <person name="Yorke J.A."/>
            <person name="Yoshida K."/>
            <person name="Zdobnov E."/>
            <person name="Zhang P."/>
            <person name="Zhang Y."/>
            <person name="Zimin A.V."/>
            <person name="Baldwin J."/>
            <person name="Abdouelleil A."/>
            <person name="Abdulkadir J."/>
            <person name="Abebe A."/>
            <person name="Abera B."/>
            <person name="Abreu J."/>
            <person name="Acer S.C."/>
            <person name="Aftuck L."/>
            <person name="Alexander A."/>
            <person name="An P."/>
            <person name="Anderson E."/>
            <person name="Anderson S."/>
            <person name="Arachi H."/>
            <person name="Azer M."/>
            <person name="Bachantsang P."/>
            <person name="Barry A."/>
            <person name="Bayul T."/>
            <person name="Berlin A."/>
            <person name="Bessette D."/>
            <person name="Bloom T."/>
            <person name="Blye J."/>
            <person name="Boguslavskiy L."/>
            <person name="Bonnet C."/>
            <person name="Boukhgalter B."/>
            <person name="Bourzgui I."/>
            <person name="Brown A."/>
            <person name="Cahill P."/>
            <person name="Channer S."/>
            <person name="Cheshatsang Y."/>
            <person name="Chuda L."/>
            <person name="Citroen M."/>
            <person name="Collymore A."/>
            <person name="Cooke P."/>
            <person name="Costello M."/>
            <person name="D'Aco K."/>
            <person name="Daza R."/>
            <person name="De Haan G."/>
            <person name="DeGray S."/>
            <person name="DeMaso C."/>
            <person name="Dhargay N."/>
            <person name="Dooley K."/>
            <person name="Dooley E."/>
            <person name="Doricent M."/>
            <person name="Dorje P."/>
            <person name="Dorjee K."/>
            <person name="Dupes A."/>
            <person name="Elong R."/>
            <person name="Falk J."/>
            <person name="Farina A."/>
            <person name="Faro S."/>
            <person name="Ferguson D."/>
            <person name="Fisher S."/>
            <person name="Foley C.D."/>
            <person name="Franke A."/>
            <person name="Friedrich D."/>
            <person name="Gadbois L."/>
            <person name="Gearin G."/>
            <person name="Gearin C.R."/>
            <person name="Giannoukos G."/>
            <person name="Goode T."/>
            <person name="Graham J."/>
            <person name="Grandbois E."/>
            <person name="Grewal S."/>
            <person name="Gyaltsen K."/>
            <person name="Hafez N."/>
            <person name="Hagos B."/>
            <person name="Hall J."/>
            <person name="Henson C."/>
            <person name="Hollinger A."/>
            <person name="Honan T."/>
            <person name="Huard M.D."/>
            <person name="Hughes L."/>
            <person name="Hurhula B."/>
            <person name="Husby M.E."/>
            <person name="Kamat A."/>
            <person name="Kanga B."/>
            <person name="Kashin S."/>
            <person name="Khazanovich D."/>
            <person name="Kisner P."/>
            <person name="Lance K."/>
            <person name="Lara M."/>
            <person name="Lee W."/>
            <person name="Lennon N."/>
            <person name="Letendre F."/>
            <person name="LeVine R."/>
            <person name="Lipovsky A."/>
            <person name="Liu X."/>
            <person name="Liu J."/>
            <person name="Liu S."/>
            <person name="Lokyitsang T."/>
            <person name="Lokyitsang Y."/>
            <person name="Lubonja R."/>
            <person name="Lui A."/>
            <person name="MacDonald P."/>
            <person name="Magnisalis V."/>
            <person name="Maru K."/>
            <person name="Matthews C."/>
            <person name="McCusker W."/>
            <person name="McDonough S."/>
            <person name="Mehta T."/>
            <person name="Meldrim J."/>
            <person name="Meneus L."/>
            <person name="Mihai O."/>
            <person name="Mihalev A."/>
            <person name="Mihova T."/>
            <person name="Mittelman R."/>
            <person name="Mlenga V."/>
            <person name="Montmayeur A."/>
            <person name="Mulrain L."/>
            <person name="Navidi A."/>
            <person name="Naylor J."/>
            <person name="Negash T."/>
            <person name="Nguyen T."/>
            <person name="Nguyen N."/>
            <person name="Nicol R."/>
            <person name="Norbu C."/>
            <person name="Norbu N."/>
            <person name="Novod N."/>
            <person name="O'Neill B."/>
            <person name="Osman S."/>
            <person name="Markiewicz E."/>
            <person name="Oyono O.L."/>
            <person name="Patti C."/>
            <person name="Phunkhang P."/>
            <person name="Pierre F."/>
            <person name="Priest M."/>
            <person name="Raghuraman S."/>
            <person name="Rege F."/>
            <person name="Reyes R."/>
            <person name="Rise C."/>
            <person name="Rogov P."/>
            <person name="Ross K."/>
            <person name="Ryan E."/>
            <person name="Settipalli S."/>
            <person name="Shea T."/>
            <person name="Sherpa N."/>
            <person name="Shi L."/>
            <person name="Shih D."/>
            <person name="Sparrow T."/>
            <person name="Spaulding J."/>
            <person name="Stalker J."/>
            <person name="Stange-Thomann N."/>
            <person name="Stavropoulos S."/>
            <person name="Stone C."/>
            <person name="Strader C."/>
            <person name="Tesfaye S."/>
            <person name="Thomson T."/>
            <person name="Thoulutsang Y."/>
            <person name="Thoulutsang D."/>
            <person name="Topham K."/>
            <person name="Topping I."/>
            <person name="Tsamla T."/>
            <person name="Vassiliev H."/>
            <person name="Vo A."/>
            <person name="Wangchuk T."/>
            <person name="Wangdi T."/>
            <person name="Weiand M."/>
            <person name="Wilkinson J."/>
            <person name="Wilson A."/>
            <person name="Yadav S."/>
            <person name="Young G."/>
            <person name="Yu Q."/>
            <person name="Zembek L."/>
            <person name="Zhong D."/>
            <person name="Zimmer A."/>
            <person name="Zwirko Z."/>
            <person name="Jaffe D.B."/>
            <person name="Alvarez P."/>
            <person name="Brockman W."/>
            <person name="Butler J."/>
            <person name="Chin C."/>
            <person name="Gnerre S."/>
            <person name="Grabherr M."/>
            <person name="Kleber M."/>
            <person name="Mauceli E."/>
            <person name="MacCallum I."/>
        </authorList>
    </citation>
    <scope>NUCLEOTIDE SEQUENCE [LARGE SCALE GENOMIC DNA]</scope>
    <source>
        <strain evidence="5">Tai18E2 / Tucson 14021-0261.01</strain>
    </source>
</reference>
<gene>
    <name evidence="4" type="primary">Dyak\GE23349</name>
    <name evidence="4" type="synonym">dyak_GLEANR_7143</name>
    <name evidence="4" type="synonym">GE23349</name>
    <name evidence="4" type="ORF">Dyak_GE23349</name>
</gene>
<dbReference type="EMBL" id="CM000160">
    <property type="protein sequence ID" value="EDW99167.1"/>
    <property type="molecule type" value="Genomic_DNA"/>
</dbReference>
<reference evidence="4 5" key="2">
    <citation type="journal article" date="2007" name="PLoS Biol.">
        <title>Principles of genome evolution in the Drosophila melanogaster species group.</title>
        <authorList>
            <person name="Ranz J.M."/>
            <person name="Maurin D."/>
            <person name="Chan Y.S."/>
            <person name="von Grotthuss M."/>
            <person name="Hillier L.W."/>
            <person name="Roote J."/>
            <person name="Ashburner M."/>
            <person name="Bergman C.M."/>
        </authorList>
    </citation>
    <scope>NUCLEOTIDE SEQUENCE [LARGE SCALE GENOMIC DNA]</scope>
    <source>
        <strain evidence="5">Tai18E2 / Tucson 14021-0261.01</strain>
    </source>
</reference>
<sequence>MKPTIALKLFPILLVHEALASQHSSGSSSWDFTLESVPTKVLILCSVVVITVTWVGCAFFMANRHQKAVQYLQDQLDELWLLQAKPSVWPHAPFIPSSREQNPPEYIPPRDPEEQEELDIAARERAEKARAFLEARNSKDKK</sequence>
<dbReference type="Proteomes" id="UP000002282">
    <property type="component" value="Chromosome 3R"/>
</dbReference>